<comment type="caution">
    <text evidence="3">The sequence shown here is derived from an EMBL/GenBank/DDBJ whole genome shotgun (WGS) entry which is preliminary data.</text>
</comment>
<sequence>ILLILINVLFTPTLLWVLFPIFGWLIGLVIHITAYIVYARGVFPIAKRVVIFNTVAYIFVNLLLFVINGYTDALLIKIKPSYLWFLYPVFFWGGALIMHYIVYLAFYNKKLYEEGEKQSRMERAIEKEMQKMKKNSML</sequence>
<name>X1GGP1_9ZZZZ</name>
<feature type="non-terminal residue" evidence="3">
    <location>
        <position position="1"/>
    </location>
</feature>
<feature type="domain" description="2TM" evidence="2">
    <location>
        <begin position="54"/>
        <end position="118"/>
    </location>
</feature>
<dbReference type="EMBL" id="BARU01010337">
    <property type="protein sequence ID" value="GAH32198.1"/>
    <property type="molecule type" value="Genomic_DNA"/>
</dbReference>
<evidence type="ECO:0000259" key="2">
    <source>
        <dbReference type="Pfam" id="PF13239"/>
    </source>
</evidence>
<reference evidence="3" key="1">
    <citation type="journal article" date="2014" name="Front. Microbiol.">
        <title>High frequency of phylogenetically diverse reductive dehalogenase-homologous genes in deep subseafloor sedimentary metagenomes.</title>
        <authorList>
            <person name="Kawai M."/>
            <person name="Futagami T."/>
            <person name="Toyoda A."/>
            <person name="Takaki Y."/>
            <person name="Nishi S."/>
            <person name="Hori S."/>
            <person name="Arai W."/>
            <person name="Tsubouchi T."/>
            <person name="Morono Y."/>
            <person name="Uchiyama I."/>
            <person name="Ito T."/>
            <person name="Fujiyama A."/>
            <person name="Inagaki F."/>
            <person name="Takami H."/>
        </authorList>
    </citation>
    <scope>NUCLEOTIDE SEQUENCE</scope>
    <source>
        <strain evidence="3">Expedition CK06-06</strain>
    </source>
</reference>
<keyword evidence="1" id="KW-0472">Membrane</keyword>
<keyword evidence="1" id="KW-0812">Transmembrane</keyword>
<dbReference type="AlphaFoldDB" id="X1GGP1"/>
<feature type="transmembrane region" description="Helical" evidence="1">
    <location>
        <begin position="82"/>
        <end position="107"/>
    </location>
</feature>
<organism evidence="3">
    <name type="scientific">marine sediment metagenome</name>
    <dbReference type="NCBI Taxonomy" id="412755"/>
    <lineage>
        <taxon>unclassified sequences</taxon>
        <taxon>metagenomes</taxon>
        <taxon>ecological metagenomes</taxon>
    </lineage>
</organism>
<feature type="transmembrane region" description="Helical" evidence="1">
    <location>
        <begin position="14"/>
        <end position="38"/>
    </location>
</feature>
<evidence type="ECO:0000256" key="1">
    <source>
        <dbReference type="SAM" id="Phobius"/>
    </source>
</evidence>
<keyword evidence="1" id="KW-1133">Transmembrane helix</keyword>
<proteinExistence type="predicted"/>
<gene>
    <name evidence="3" type="ORF">S03H2_19737</name>
</gene>
<accession>X1GGP1</accession>
<protein>
    <recommendedName>
        <fullName evidence="2">2TM domain-containing protein</fullName>
    </recommendedName>
</protein>
<evidence type="ECO:0000313" key="3">
    <source>
        <dbReference type="EMBL" id="GAH32198.1"/>
    </source>
</evidence>
<dbReference type="InterPro" id="IPR025698">
    <property type="entry name" value="2TM_dom"/>
</dbReference>
<feature type="transmembrane region" description="Helical" evidence="1">
    <location>
        <begin position="50"/>
        <end position="70"/>
    </location>
</feature>
<dbReference type="Pfam" id="PF13239">
    <property type="entry name" value="2TM"/>
    <property type="match status" value="1"/>
</dbReference>